<evidence type="ECO:0000313" key="2">
    <source>
        <dbReference type="Proteomes" id="UP000676336"/>
    </source>
</evidence>
<evidence type="ECO:0000313" key="1">
    <source>
        <dbReference type="EMBL" id="CAF3988714.1"/>
    </source>
</evidence>
<dbReference type="EMBL" id="CAJOBI010004034">
    <property type="protein sequence ID" value="CAF3988714.1"/>
    <property type="molecule type" value="Genomic_DNA"/>
</dbReference>
<accession>A0A8S2N410</accession>
<sequence>MDFFILIHIVIQQYIDTTSTSDDMSYHCDRIKRMKFSHLDSSPALNLSTKSMFEICELNPFDMRVHGVQHHKGLDSDDDFDVV</sequence>
<protein>
    <submittedName>
        <fullName evidence="1">Uncharacterized protein</fullName>
    </submittedName>
</protein>
<name>A0A8S2N410_9BILA</name>
<gene>
    <name evidence="1" type="ORF">SMN809_LOCUS11275</name>
</gene>
<reference evidence="1" key="1">
    <citation type="submission" date="2021-02" db="EMBL/GenBank/DDBJ databases">
        <authorList>
            <person name="Nowell W R."/>
        </authorList>
    </citation>
    <scope>NUCLEOTIDE SEQUENCE</scope>
</reference>
<comment type="caution">
    <text evidence="1">The sequence shown here is derived from an EMBL/GenBank/DDBJ whole genome shotgun (WGS) entry which is preliminary data.</text>
</comment>
<dbReference type="Proteomes" id="UP000676336">
    <property type="component" value="Unassembled WGS sequence"/>
</dbReference>
<dbReference type="AlphaFoldDB" id="A0A8S2N410"/>
<organism evidence="1 2">
    <name type="scientific">Rotaria magnacalcarata</name>
    <dbReference type="NCBI Taxonomy" id="392030"/>
    <lineage>
        <taxon>Eukaryota</taxon>
        <taxon>Metazoa</taxon>
        <taxon>Spiralia</taxon>
        <taxon>Gnathifera</taxon>
        <taxon>Rotifera</taxon>
        <taxon>Eurotatoria</taxon>
        <taxon>Bdelloidea</taxon>
        <taxon>Philodinida</taxon>
        <taxon>Philodinidae</taxon>
        <taxon>Rotaria</taxon>
    </lineage>
</organism>
<proteinExistence type="predicted"/>